<sequence length="157" mass="17490">MTLPRFFFDYGSPYAYLAAERIEALLGPVTWCPVFLVGVFKAGGRRSWVYTERAGEDWAEVERRLSDRGLPPLDLCDGWADRLVPSTTPARSTLMAQCVARVAVEHDRTAAYSRALFRAVFQRSADLTEPGDGPRGRCGRRPALGGRRDRDQRSGAP</sequence>
<dbReference type="SUPFAM" id="SSF52833">
    <property type="entry name" value="Thioredoxin-like"/>
    <property type="match status" value="1"/>
</dbReference>
<evidence type="ECO:0008006" key="4">
    <source>
        <dbReference type="Google" id="ProtNLM"/>
    </source>
</evidence>
<gene>
    <name evidence="2" type="ORF">LRS13_21720</name>
</gene>
<organism evidence="2 3">
    <name type="scientific">Svornostia abyssi</name>
    <dbReference type="NCBI Taxonomy" id="2898438"/>
    <lineage>
        <taxon>Bacteria</taxon>
        <taxon>Bacillati</taxon>
        <taxon>Actinomycetota</taxon>
        <taxon>Thermoleophilia</taxon>
        <taxon>Solirubrobacterales</taxon>
        <taxon>Baekduiaceae</taxon>
        <taxon>Svornostia</taxon>
    </lineage>
</organism>
<dbReference type="EMBL" id="CP088295">
    <property type="protein sequence ID" value="UUY03260.1"/>
    <property type="molecule type" value="Genomic_DNA"/>
</dbReference>
<dbReference type="Proteomes" id="UP001058860">
    <property type="component" value="Chromosome"/>
</dbReference>
<feature type="compositionally biased region" description="Basic and acidic residues" evidence="1">
    <location>
        <begin position="146"/>
        <end position="157"/>
    </location>
</feature>
<keyword evidence="3" id="KW-1185">Reference proteome</keyword>
<evidence type="ECO:0000256" key="1">
    <source>
        <dbReference type="SAM" id="MobiDB-lite"/>
    </source>
</evidence>
<dbReference type="Gene3D" id="3.40.30.10">
    <property type="entry name" value="Glutaredoxin"/>
    <property type="match status" value="1"/>
</dbReference>
<protein>
    <recommendedName>
        <fullName evidence="4">DSBA-like thioredoxin domain-containing protein</fullName>
    </recommendedName>
</protein>
<evidence type="ECO:0000313" key="3">
    <source>
        <dbReference type="Proteomes" id="UP001058860"/>
    </source>
</evidence>
<accession>A0ABY5PFL2</accession>
<dbReference type="InterPro" id="IPR036249">
    <property type="entry name" value="Thioredoxin-like_sf"/>
</dbReference>
<evidence type="ECO:0000313" key="2">
    <source>
        <dbReference type="EMBL" id="UUY03260.1"/>
    </source>
</evidence>
<reference evidence="3" key="1">
    <citation type="submission" date="2021-11" db="EMBL/GenBank/DDBJ databases">
        <title>Cultivation dependent microbiological survey of springs from the worlds oldest radium mine currently devoted to the extraction of radon-saturated water.</title>
        <authorList>
            <person name="Kapinusova G."/>
            <person name="Smrhova T."/>
            <person name="Strejcek M."/>
            <person name="Suman J."/>
            <person name="Jani K."/>
            <person name="Pajer P."/>
            <person name="Uhlik O."/>
        </authorList>
    </citation>
    <scope>NUCLEOTIDE SEQUENCE [LARGE SCALE GENOMIC DNA]</scope>
    <source>
        <strain evidence="3">J379</strain>
    </source>
</reference>
<dbReference type="RefSeq" id="WP_353863772.1">
    <property type="nucleotide sequence ID" value="NZ_CP088295.1"/>
</dbReference>
<proteinExistence type="predicted"/>
<name>A0ABY5PFL2_9ACTN</name>
<feature type="region of interest" description="Disordered" evidence="1">
    <location>
        <begin position="126"/>
        <end position="157"/>
    </location>
</feature>